<dbReference type="GO" id="GO:0055085">
    <property type="term" value="P:transmembrane transport"/>
    <property type="evidence" value="ECO:0007669"/>
    <property type="project" value="InterPro"/>
</dbReference>
<name>D5XAV4_THEPJ</name>
<reference evidence="9 10" key="1">
    <citation type="submission" date="2010-05" db="EMBL/GenBank/DDBJ databases">
        <title>Complete sequence of Thermincola sp. JR.</title>
        <authorList>
            <consortium name="US DOE Joint Genome Institute"/>
            <person name="Lucas S."/>
            <person name="Copeland A."/>
            <person name="Lapidus A."/>
            <person name="Cheng J.-F."/>
            <person name="Bruce D."/>
            <person name="Goodwin L."/>
            <person name="Pitluck S."/>
            <person name="Chertkov O."/>
            <person name="Detter J.C."/>
            <person name="Han C."/>
            <person name="Tapia R."/>
            <person name="Land M."/>
            <person name="Hauser L."/>
            <person name="Kyrpides N."/>
            <person name="Mikhailova N."/>
            <person name="Hazen T.C."/>
            <person name="Woyke T."/>
        </authorList>
    </citation>
    <scope>NUCLEOTIDE SEQUENCE [LARGE SCALE GENOMIC DNA]</scope>
    <source>
        <strain evidence="9 10">JR</strain>
    </source>
</reference>
<feature type="domain" description="ABC transmembrane type-1" evidence="8">
    <location>
        <begin position="65"/>
        <end position="245"/>
    </location>
</feature>
<sequence length="265" mass="29180">MKNVVRANPEVRATVLRIIFVITLILAWELVAQFKIIDPFYISQPSQIFKDLKHLFISGELGKHLTITLKEAFLGLTIGTFLGMAGGFILGRIELLAKIFEPIITALYGIPKLALAPVFVLWFGLGIESKVFLSLLMVFYLVFFNTYGGIKSVDPNLVGAVKLMGANELQLFTKVVLPSCVPWILAGLRGGLGASLLGAIVGEYIGASAGLGWMIQYATGTYQINRVMSCIVLLLFTGLILNTGLKILEKRLLKWRPRVDYDTIS</sequence>
<evidence type="ECO:0000313" key="9">
    <source>
        <dbReference type="EMBL" id="ADG83308.1"/>
    </source>
</evidence>
<evidence type="ECO:0000256" key="1">
    <source>
        <dbReference type="ARBA" id="ARBA00004651"/>
    </source>
</evidence>
<feature type="transmembrane region" description="Helical" evidence="7">
    <location>
        <begin position="103"/>
        <end position="125"/>
    </location>
</feature>
<dbReference type="GO" id="GO:0005886">
    <property type="term" value="C:plasma membrane"/>
    <property type="evidence" value="ECO:0007669"/>
    <property type="project" value="UniProtKB-SubCell"/>
</dbReference>
<dbReference type="HOGENOM" id="CLU_046113_2_2_9"/>
<dbReference type="InterPro" id="IPR035906">
    <property type="entry name" value="MetI-like_sf"/>
</dbReference>
<proteinExistence type="inferred from homology"/>
<dbReference type="AlphaFoldDB" id="D5XAV4"/>
<evidence type="ECO:0000313" key="10">
    <source>
        <dbReference type="Proteomes" id="UP000002377"/>
    </source>
</evidence>
<evidence type="ECO:0000256" key="7">
    <source>
        <dbReference type="RuleBase" id="RU363032"/>
    </source>
</evidence>
<feature type="transmembrane region" description="Helical" evidence="7">
    <location>
        <begin position="194"/>
        <end position="215"/>
    </location>
</feature>
<keyword evidence="6 7" id="KW-0472">Membrane</keyword>
<dbReference type="OrthoDB" id="9804353at2"/>
<dbReference type="Gene3D" id="1.10.3720.10">
    <property type="entry name" value="MetI-like"/>
    <property type="match status" value="1"/>
</dbReference>
<accession>D5XAV4</accession>
<dbReference type="PROSITE" id="PS50928">
    <property type="entry name" value="ABC_TM1"/>
    <property type="match status" value="1"/>
</dbReference>
<keyword evidence="2 7" id="KW-0813">Transport</keyword>
<dbReference type="PANTHER" id="PTHR30151">
    <property type="entry name" value="ALKANE SULFONATE ABC TRANSPORTER-RELATED, MEMBRANE SUBUNIT"/>
    <property type="match status" value="1"/>
</dbReference>
<feature type="transmembrane region" description="Helical" evidence="7">
    <location>
        <begin position="227"/>
        <end position="248"/>
    </location>
</feature>
<keyword evidence="4 7" id="KW-0812">Transmembrane</keyword>
<feature type="transmembrane region" description="Helical" evidence="7">
    <location>
        <begin position="12"/>
        <end position="31"/>
    </location>
</feature>
<comment type="similarity">
    <text evidence="7">Belongs to the binding-protein-dependent transport system permease family.</text>
</comment>
<comment type="subcellular location">
    <subcellularLocation>
        <location evidence="1 7">Cell membrane</location>
        <topology evidence="1 7">Multi-pass membrane protein</topology>
    </subcellularLocation>
</comment>
<dbReference type="EMBL" id="CP002028">
    <property type="protein sequence ID" value="ADG83308.1"/>
    <property type="molecule type" value="Genomic_DNA"/>
</dbReference>
<dbReference type="Pfam" id="PF00528">
    <property type="entry name" value="BPD_transp_1"/>
    <property type="match status" value="1"/>
</dbReference>
<evidence type="ECO:0000256" key="6">
    <source>
        <dbReference type="ARBA" id="ARBA00023136"/>
    </source>
</evidence>
<gene>
    <name evidence="9" type="ordered locus">TherJR_2469</name>
</gene>
<evidence type="ECO:0000256" key="5">
    <source>
        <dbReference type="ARBA" id="ARBA00022989"/>
    </source>
</evidence>
<dbReference type="RefSeq" id="WP_013121306.1">
    <property type="nucleotide sequence ID" value="NC_014152.1"/>
</dbReference>
<evidence type="ECO:0000256" key="2">
    <source>
        <dbReference type="ARBA" id="ARBA00022448"/>
    </source>
</evidence>
<keyword evidence="5 7" id="KW-1133">Transmembrane helix</keyword>
<feature type="transmembrane region" description="Helical" evidence="7">
    <location>
        <begin position="72"/>
        <end position="91"/>
    </location>
</feature>
<dbReference type="PANTHER" id="PTHR30151:SF20">
    <property type="entry name" value="ABC TRANSPORTER PERMEASE PROTEIN HI_0355-RELATED"/>
    <property type="match status" value="1"/>
</dbReference>
<organism evidence="9 10">
    <name type="scientific">Thermincola potens (strain JR)</name>
    <dbReference type="NCBI Taxonomy" id="635013"/>
    <lineage>
        <taxon>Bacteria</taxon>
        <taxon>Bacillati</taxon>
        <taxon>Bacillota</taxon>
        <taxon>Clostridia</taxon>
        <taxon>Eubacteriales</taxon>
        <taxon>Thermincolaceae</taxon>
        <taxon>Thermincola</taxon>
    </lineage>
</organism>
<dbReference type="Proteomes" id="UP000002377">
    <property type="component" value="Chromosome"/>
</dbReference>
<dbReference type="SUPFAM" id="SSF161098">
    <property type="entry name" value="MetI-like"/>
    <property type="match status" value="1"/>
</dbReference>
<dbReference type="KEGG" id="tjr:TherJR_2469"/>
<protein>
    <submittedName>
        <fullName evidence="9">Binding-protein-dependent transport systems inner membrane component</fullName>
    </submittedName>
</protein>
<feature type="transmembrane region" description="Helical" evidence="7">
    <location>
        <begin position="131"/>
        <end position="150"/>
    </location>
</feature>
<evidence type="ECO:0000259" key="8">
    <source>
        <dbReference type="PROSITE" id="PS50928"/>
    </source>
</evidence>
<evidence type="ECO:0000256" key="3">
    <source>
        <dbReference type="ARBA" id="ARBA00022475"/>
    </source>
</evidence>
<evidence type="ECO:0000256" key="4">
    <source>
        <dbReference type="ARBA" id="ARBA00022692"/>
    </source>
</evidence>
<keyword evidence="3" id="KW-1003">Cell membrane</keyword>
<dbReference type="CDD" id="cd06261">
    <property type="entry name" value="TM_PBP2"/>
    <property type="match status" value="1"/>
</dbReference>
<dbReference type="STRING" id="635013.TherJR_2469"/>
<dbReference type="InterPro" id="IPR000515">
    <property type="entry name" value="MetI-like"/>
</dbReference>
<dbReference type="eggNOG" id="COG0600">
    <property type="taxonomic scope" value="Bacteria"/>
</dbReference>
<keyword evidence="10" id="KW-1185">Reference proteome</keyword>